<accession>A0A923LSI5</accession>
<dbReference type="Gene3D" id="3.30.457.10">
    <property type="entry name" value="Copper amine oxidase-like, N-terminal domain"/>
    <property type="match status" value="1"/>
</dbReference>
<dbReference type="Pfam" id="PF07833">
    <property type="entry name" value="Cu_amine_oxidN1"/>
    <property type="match status" value="1"/>
</dbReference>
<protein>
    <submittedName>
        <fullName evidence="4">Copper amine oxidase N-terminal domain-containing protein</fullName>
    </submittedName>
</protein>
<dbReference type="AlphaFoldDB" id="A0A923LSI5"/>
<dbReference type="EMBL" id="JACOPL010000002">
    <property type="protein sequence ID" value="MBC5724496.1"/>
    <property type="molecule type" value="Genomic_DNA"/>
</dbReference>
<dbReference type="SUPFAM" id="SSF55383">
    <property type="entry name" value="Copper amine oxidase, domain N"/>
    <property type="match status" value="1"/>
</dbReference>
<dbReference type="InterPro" id="IPR006311">
    <property type="entry name" value="TAT_signal"/>
</dbReference>
<keyword evidence="5" id="KW-1185">Reference proteome</keyword>
<name>A0A923LSI5_9FIRM</name>
<evidence type="ECO:0000313" key="5">
    <source>
        <dbReference type="Proteomes" id="UP000606499"/>
    </source>
</evidence>
<dbReference type="Proteomes" id="UP000606499">
    <property type="component" value="Unassembled WGS sequence"/>
</dbReference>
<feature type="signal peptide" evidence="2">
    <location>
        <begin position="1"/>
        <end position="29"/>
    </location>
</feature>
<evidence type="ECO:0000313" key="4">
    <source>
        <dbReference type="EMBL" id="MBC5724496.1"/>
    </source>
</evidence>
<evidence type="ECO:0000256" key="2">
    <source>
        <dbReference type="SAM" id="SignalP"/>
    </source>
</evidence>
<keyword evidence="2" id="KW-0732">Signal</keyword>
<reference evidence="4" key="1">
    <citation type="submission" date="2020-08" db="EMBL/GenBank/DDBJ databases">
        <title>Genome public.</title>
        <authorList>
            <person name="Liu C."/>
            <person name="Sun Q."/>
        </authorList>
    </citation>
    <scope>NUCLEOTIDE SEQUENCE</scope>
    <source>
        <strain evidence="4">NSJ-28</strain>
    </source>
</reference>
<dbReference type="PROSITE" id="PS51318">
    <property type="entry name" value="TAT"/>
    <property type="match status" value="1"/>
</dbReference>
<evidence type="ECO:0000259" key="3">
    <source>
        <dbReference type="Pfam" id="PF07833"/>
    </source>
</evidence>
<sequence length="609" mass="66633">MKRIRHLLRRLLAAGLAAVLCGALPAALAADGEPPLYEVYSYASPEEFMELFLGVDEGLTYDMVSSKYALYIQALEADESLVCNYYGTDSVGEAAEEWGTTREALIAELAAYLAIEDVSAMETDGVWDPDGLDALVAFGLVPRTPPAVSVQLNGKAIVFPDAQPESRNDRTMVPFRAIAETLGAAVGYADGAVTAELAGRTYAFAAGRDTLAISDAESGAVLETVALDAVPYEKEGRTYVPVRFFAEAFGLTVRWDEYEQVAVLYDRDALLDELNADFSIVNQWIAAQPEIDPEQALRTAAAIEVAYTAFNSIDGDEHYPMEGTLEVISQGGSVQLDLRLDLYALAALYAQESGWLLGMGMEDLAEKYRTELENARFEMIYNADTDMLYLRCPLLFGLLAEDAPEGAAAAADTDKWFSVSGLAESGGVGMMDMNPVVLVTGSFLPLAADAETAGEYIVSRTEQNCETWGNYSELWYRTHSMAQNCALKAGDSLFARSGSRYTAPVGSEEVWEDGSYFKGWFTLDVQTGGITGEGERRERDWFSDMLITYSYQAEASSARVEQTIHIKNQGILTMAVEMEQQPHDSSPAAQPPQEEEVVDFEQWVEGLWD</sequence>
<organism evidence="4 5">
    <name type="scientific">Agathobaculum faecis</name>
    <dbReference type="NCBI Taxonomy" id="2763013"/>
    <lineage>
        <taxon>Bacteria</taxon>
        <taxon>Bacillati</taxon>
        <taxon>Bacillota</taxon>
        <taxon>Clostridia</taxon>
        <taxon>Eubacteriales</taxon>
        <taxon>Butyricicoccaceae</taxon>
        <taxon>Agathobaculum</taxon>
    </lineage>
</organism>
<comment type="caution">
    <text evidence="4">The sequence shown here is derived from an EMBL/GenBank/DDBJ whole genome shotgun (WGS) entry which is preliminary data.</text>
</comment>
<dbReference type="InterPro" id="IPR012854">
    <property type="entry name" value="Cu_amine_oxidase-like_N"/>
</dbReference>
<feature type="chain" id="PRO_5037019573" evidence="2">
    <location>
        <begin position="30"/>
        <end position="609"/>
    </location>
</feature>
<dbReference type="RefSeq" id="WP_186949555.1">
    <property type="nucleotide sequence ID" value="NZ_JACOPL010000002.1"/>
</dbReference>
<proteinExistence type="predicted"/>
<feature type="region of interest" description="Disordered" evidence="1">
    <location>
        <begin position="579"/>
        <end position="598"/>
    </location>
</feature>
<dbReference type="InterPro" id="IPR036582">
    <property type="entry name" value="Mao_N_sf"/>
</dbReference>
<feature type="domain" description="Copper amine oxidase-like N-terminal" evidence="3">
    <location>
        <begin position="152"/>
        <end position="261"/>
    </location>
</feature>
<evidence type="ECO:0000256" key="1">
    <source>
        <dbReference type="SAM" id="MobiDB-lite"/>
    </source>
</evidence>
<gene>
    <name evidence="4" type="ORF">H8S45_03290</name>
</gene>